<feature type="domain" description="Reverse transcriptase RNase H-like" evidence="9">
    <location>
        <begin position="5"/>
        <end position="111"/>
    </location>
</feature>
<dbReference type="GO" id="GO:0016787">
    <property type="term" value="F:hydrolase activity"/>
    <property type="evidence" value="ECO:0007669"/>
    <property type="project" value="UniProtKB-KW"/>
</dbReference>
<dbReference type="Proteomes" id="UP000315783">
    <property type="component" value="Unassembled WGS sequence"/>
</dbReference>
<dbReference type="InterPro" id="IPR041373">
    <property type="entry name" value="RT_RNaseH"/>
</dbReference>
<dbReference type="CDD" id="cd09274">
    <property type="entry name" value="RNase_HI_RT_Ty3"/>
    <property type="match status" value="1"/>
</dbReference>
<keyword evidence="7" id="KW-0695">RNA-directed DNA polymerase</keyword>
<evidence type="ECO:0000256" key="6">
    <source>
        <dbReference type="ARBA" id="ARBA00022801"/>
    </source>
</evidence>
<dbReference type="GO" id="GO:0004519">
    <property type="term" value="F:endonuclease activity"/>
    <property type="evidence" value="ECO:0007669"/>
    <property type="project" value="UniProtKB-KW"/>
</dbReference>
<dbReference type="GO" id="GO:0003964">
    <property type="term" value="F:RNA-directed DNA polymerase activity"/>
    <property type="evidence" value="ECO:0007669"/>
    <property type="project" value="UniProtKB-KW"/>
</dbReference>
<keyword evidence="2" id="KW-0808">Transferase</keyword>
<evidence type="ECO:0000259" key="9">
    <source>
        <dbReference type="Pfam" id="PF17917"/>
    </source>
</evidence>
<evidence type="ECO:0000256" key="8">
    <source>
        <dbReference type="ARBA" id="ARBA00023128"/>
    </source>
</evidence>
<dbReference type="STRING" id="43265.A0A545UL19"/>
<evidence type="ECO:0000256" key="2">
    <source>
        <dbReference type="ARBA" id="ARBA00022679"/>
    </source>
</evidence>
<evidence type="ECO:0000256" key="5">
    <source>
        <dbReference type="ARBA" id="ARBA00022759"/>
    </source>
</evidence>
<gene>
    <name evidence="10" type="ORF">IF1G_11158</name>
</gene>
<keyword evidence="4" id="KW-0540">Nuclease</keyword>
<organism evidence="10 11">
    <name type="scientific">Cordyceps javanica</name>
    <dbReference type="NCBI Taxonomy" id="43265"/>
    <lineage>
        <taxon>Eukaryota</taxon>
        <taxon>Fungi</taxon>
        <taxon>Dikarya</taxon>
        <taxon>Ascomycota</taxon>
        <taxon>Pezizomycotina</taxon>
        <taxon>Sordariomycetes</taxon>
        <taxon>Hypocreomycetidae</taxon>
        <taxon>Hypocreales</taxon>
        <taxon>Cordycipitaceae</taxon>
        <taxon>Cordyceps</taxon>
    </lineage>
</organism>
<name>A0A545UL19_9HYPO</name>
<protein>
    <submittedName>
        <fullName evidence="10">Pol protein</fullName>
    </submittedName>
</protein>
<evidence type="ECO:0000313" key="11">
    <source>
        <dbReference type="Proteomes" id="UP000315783"/>
    </source>
</evidence>
<keyword evidence="5" id="KW-0255">Endonuclease</keyword>
<dbReference type="Pfam" id="PF17917">
    <property type="entry name" value="RT_RNaseH"/>
    <property type="match status" value="1"/>
</dbReference>
<dbReference type="AlphaFoldDB" id="A0A545UL19"/>
<accession>A0A545UL19</accession>
<comment type="subcellular location">
    <subcellularLocation>
        <location evidence="1">Mitochondrion</location>
    </subcellularLocation>
</comment>
<sequence length="166" mass="19559">MKTPDLERPYEVETDASDYTLGRQLGQRDNEGRLHPVAFFSQKLYGPELNYGIYDKELMAIIQCFKEWRHYLVGAKHKIKVYTDHKNLTSFLTTKDLNKRQIRWYKTLTDYNFEIIYHKGSENGRADALSRREDLKSEEQVDNAPLLRTTKDGNLVLGTREIDVIW</sequence>
<keyword evidence="3" id="KW-0548">Nucleotidyltransferase</keyword>
<dbReference type="EMBL" id="SPUK01000033">
    <property type="protein sequence ID" value="TQV90159.1"/>
    <property type="molecule type" value="Genomic_DNA"/>
</dbReference>
<keyword evidence="11" id="KW-1185">Reference proteome</keyword>
<keyword evidence="8" id="KW-0496">Mitochondrion</keyword>
<dbReference type="PANTHER" id="PTHR34072">
    <property type="entry name" value="ENZYMATIC POLYPROTEIN-RELATED"/>
    <property type="match status" value="1"/>
</dbReference>
<keyword evidence="6" id="KW-0378">Hydrolase</keyword>
<evidence type="ECO:0000256" key="7">
    <source>
        <dbReference type="ARBA" id="ARBA00022918"/>
    </source>
</evidence>
<reference evidence="10 11" key="1">
    <citation type="journal article" date="2019" name="Appl. Microbiol. Biotechnol.">
        <title>Genome sequence of Isaria javanica and comparative genome analysis insights into family S53 peptidase evolution in fungal entomopathogens.</title>
        <authorList>
            <person name="Lin R."/>
            <person name="Zhang X."/>
            <person name="Xin B."/>
            <person name="Zou M."/>
            <person name="Gao Y."/>
            <person name="Qin F."/>
            <person name="Hu Q."/>
            <person name="Xie B."/>
            <person name="Cheng X."/>
        </authorList>
    </citation>
    <scope>NUCLEOTIDE SEQUENCE [LARGE SCALE GENOMIC DNA]</scope>
    <source>
        <strain evidence="10 11">IJ1G</strain>
    </source>
</reference>
<evidence type="ECO:0000256" key="4">
    <source>
        <dbReference type="ARBA" id="ARBA00022722"/>
    </source>
</evidence>
<dbReference type="GO" id="GO:0005739">
    <property type="term" value="C:mitochondrion"/>
    <property type="evidence" value="ECO:0007669"/>
    <property type="project" value="UniProtKB-SubCell"/>
</dbReference>
<dbReference type="SUPFAM" id="SSF56672">
    <property type="entry name" value="DNA/RNA polymerases"/>
    <property type="match status" value="1"/>
</dbReference>
<evidence type="ECO:0000256" key="1">
    <source>
        <dbReference type="ARBA" id="ARBA00004173"/>
    </source>
</evidence>
<dbReference type="PANTHER" id="PTHR34072:SF52">
    <property type="entry name" value="RIBONUCLEASE H"/>
    <property type="match status" value="1"/>
</dbReference>
<evidence type="ECO:0000256" key="3">
    <source>
        <dbReference type="ARBA" id="ARBA00022695"/>
    </source>
</evidence>
<comment type="caution">
    <text evidence="10">The sequence shown here is derived from an EMBL/GenBank/DDBJ whole genome shotgun (WGS) entry which is preliminary data.</text>
</comment>
<dbReference type="Gene3D" id="3.10.20.370">
    <property type="match status" value="1"/>
</dbReference>
<dbReference type="InterPro" id="IPR043502">
    <property type="entry name" value="DNA/RNA_pol_sf"/>
</dbReference>
<evidence type="ECO:0000313" key="10">
    <source>
        <dbReference type="EMBL" id="TQV90159.1"/>
    </source>
</evidence>
<dbReference type="OrthoDB" id="5094105at2759"/>
<proteinExistence type="predicted"/>